<evidence type="ECO:0000313" key="5">
    <source>
        <dbReference type="EMBL" id="KAI7738585.1"/>
    </source>
</evidence>
<dbReference type="Gene3D" id="3.40.50.2000">
    <property type="entry name" value="Glycogen Phosphorylase B"/>
    <property type="match status" value="6"/>
</dbReference>
<reference evidence="5" key="1">
    <citation type="submission" date="2022-06" db="EMBL/GenBank/DDBJ databases">
        <title>Uncovering the hologenomic basis of an extraordinary plant invasion.</title>
        <authorList>
            <person name="Bieker V.C."/>
            <person name="Martin M.D."/>
            <person name="Gilbert T."/>
            <person name="Hodgins K."/>
            <person name="Battlay P."/>
            <person name="Petersen B."/>
            <person name="Wilson J."/>
        </authorList>
    </citation>
    <scope>NUCLEOTIDE SEQUENCE</scope>
    <source>
        <strain evidence="5">AA19_3_7</strain>
        <tissue evidence="5">Leaf</tissue>
    </source>
</reference>
<proteinExistence type="inferred from homology"/>
<dbReference type="GO" id="GO:0080044">
    <property type="term" value="F:quercetin 7-O-glucosyltransferase activity"/>
    <property type="evidence" value="ECO:0007669"/>
    <property type="project" value="TreeGrafter"/>
</dbReference>
<feature type="domain" description="Glycosyltransferase N-terminal" evidence="4">
    <location>
        <begin position="979"/>
        <end position="1102"/>
    </location>
</feature>
<evidence type="ECO:0000256" key="3">
    <source>
        <dbReference type="ARBA" id="ARBA00022679"/>
    </source>
</evidence>
<sequence length="1433" mass="159977">MMRQSASHHKNSSNPLISEFKTLVRCASKLQQLVFHRRPIPKIVLSERRASMSPTQENKPHVVCIPAPAQGHINPMLKLAKILHSKGFFITFVNTEFNHQRLLRSLGFDALHDLPSFHFDTISDGLPPPENPDATQDTASTLNSLHENSFGPFKSVMSKVSTLYSPVTCIVADFLMGFTLPAAEELGIPAILFWTAGAGSLVCYDHYPNLIQKGLMPLKDPSYLANGYLDTVVDFIPTMPGIRLKDIPPFVRVVNPGDEFMVRFSDRELERAKSASAIIFNTFDELERDILDTLSLKFPLCYGIGPLHLLENNVVDKSLDSIKSNLWVEDPKCLKWLDAKEPLSVIYVNFGSITVMTPKQLVEFCWGLAKSNSSFLWIIRPDLVIGDSAILPSDFLEETRDRGLLASWCPQEQVLSHPSIGGFLTHSGWNSTIESISSGVPMICWPFFADQQPNCWWSCNKWMIAMEIDNDVKSDEVSKLVIELMSGEKGNEMRKNAIDWKNKAKEACTFPSDQEKPHALCIPLPVQGHINPMLKLAKILHSKGFLITFVNTEFNHQRLIRSQGPEAVRGLPSFRFETIPDGLPPAQNLDATQEAPVLARAIEENFLGPFKTLVTKVCASYAPVTCIVADMVMGFTFDVASEFGIPEFLLWTAGAGSLLCFDQYPYLLDKGLMPLKDSSYLVNGYMDKVLDTIPPMHGIRLKDMPPWIRYINPGDEYMLKRAKAASAIFFNTFNELDCDILDTISAKFGPSYGIGPLNLLENKIVDKSVASFKSNLWKEEPECLKWLDSKESSSVVYVNFGSITVMTSQQLVEFGWGLAKSNYSFLWIIRPDLVRGESAILPPELLMEIGDRGLLAGWCPQDQVLNHQSIGGFLTHGGWNSTIESISCGVPMICWPFFADQQTNCWLGCNKWGIAMEIDNNVKSDEVQKLVIELMKGEKGVLMRKNVVELKNKAKEACVFPSGSSGFMGSILEKKPHAVCIPAPLQGHIIPMLKLAKILHSKGFLITFVNTEFNHQRLLRAQGLDQLHGLPSFRFETIPDGLPPPENTNASQDIPSLAKSVEETCRGPFKSLVTKVHASYAPVTCIVSDLLMGFTLDAAEELGIPEILLWTSGTGSLICYNQYPNLLENKLMPLKDPSYLVNGYLDTVVDHIPAMSGIRLKDFPPFIRIIHPGDDYMVKYLCLQVERARRASAIMFNTFDELEHDVLDSLASMYPPCYAIGPLHLLEKNMADKSLASFKSNLWKEEPECLKWLDSQAPSSVIYVNFGSIAVMTPQQLVQFCWGLAKSNYSFLWIIRPDLVVGDNAMLPPEFVTETSDRGMLVGWCPQEEVLTHPSIGGFLTHSGWNSTLESISSGVPMICWPFFADQQTNCWLSCNRWGVAMEIDNNVKSDEVSKLVIELMEGEKGKEIKKNVIELKKKAEACTSGSSMANLE</sequence>
<dbReference type="InterPro" id="IPR035595">
    <property type="entry name" value="UDP_glycos_trans_CS"/>
</dbReference>
<evidence type="ECO:0000256" key="1">
    <source>
        <dbReference type="ARBA" id="ARBA00009995"/>
    </source>
</evidence>
<dbReference type="GO" id="GO:0080043">
    <property type="term" value="F:quercetin 3-O-glucosyltransferase activity"/>
    <property type="evidence" value="ECO:0007669"/>
    <property type="project" value="TreeGrafter"/>
</dbReference>
<evidence type="ECO:0000256" key="2">
    <source>
        <dbReference type="ARBA" id="ARBA00022676"/>
    </source>
</evidence>
<dbReference type="PANTHER" id="PTHR11926">
    <property type="entry name" value="GLUCOSYL/GLUCURONOSYL TRANSFERASES"/>
    <property type="match status" value="1"/>
</dbReference>
<dbReference type="EMBL" id="JAMZMK010008783">
    <property type="protein sequence ID" value="KAI7738585.1"/>
    <property type="molecule type" value="Genomic_DNA"/>
</dbReference>
<dbReference type="PANTHER" id="PTHR11926:SF1557">
    <property type="entry name" value="7-DEOXYLOGANETIN GLUCOSYLTRANSFERASE"/>
    <property type="match status" value="1"/>
</dbReference>
<dbReference type="SUPFAM" id="SSF53756">
    <property type="entry name" value="UDP-Glycosyltransferase/glycogen phosphorylase"/>
    <property type="match status" value="3"/>
</dbReference>
<dbReference type="CDD" id="cd03784">
    <property type="entry name" value="GT1_Gtf-like"/>
    <property type="match status" value="3"/>
</dbReference>
<evidence type="ECO:0000259" key="4">
    <source>
        <dbReference type="Pfam" id="PF26168"/>
    </source>
</evidence>
<dbReference type="Pfam" id="PF00201">
    <property type="entry name" value="UDPGT"/>
    <property type="match status" value="3"/>
</dbReference>
<dbReference type="InterPro" id="IPR058980">
    <property type="entry name" value="Glyco_transf_N"/>
</dbReference>
<dbReference type="FunFam" id="3.40.50.2000:FF:000027">
    <property type="entry name" value="Glycosyltransferase"/>
    <property type="match status" value="3"/>
</dbReference>
<keyword evidence="6" id="KW-1185">Reference proteome</keyword>
<dbReference type="PROSITE" id="PS00375">
    <property type="entry name" value="UDPGT"/>
    <property type="match status" value="3"/>
</dbReference>
<comment type="similarity">
    <text evidence="1">Belongs to the UDP-glycosyltransferase family.</text>
</comment>
<name>A0AAD5CBZ7_AMBAR</name>
<dbReference type="Pfam" id="PF26168">
    <property type="entry name" value="Glyco_transf_N"/>
    <property type="match status" value="2"/>
</dbReference>
<comment type="caution">
    <text evidence="5">The sequence shown here is derived from an EMBL/GenBank/DDBJ whole genome shotgun (WGS) entry which is preliminary data.</text>
</comment>
<keyword evidence="3" id="KW-0808">Transferase</keyword>
<dbReference type="InterPro" id="IPR002213">
    <property type="entry name" value="UDP_glucos_trans"/>
</dbReference>
<dbReference type="Proteomes" id="UP001206925">
    <property type="component" value="Unassembled WGS sequence"/>
</dbReference>
<dbReference type="FunFam" id="3.40.50.2000:FF:000065">
    <property type="entry name" value="Glycosyltransferase"/>
    <property type="match status" value="3"/>
</dbReference>
<feature type="non-terminal residue" evidence="5">
    <location>
        <position position="1"/>
    </location>
</feature>
<accession>A0AAD5CBZ7</accession>
<protein>
    <recommendedName>
        <fullName evidence="4">Glycosyltransferase N-terminal domain-containing protein</fullName>
    </recommendedName>
</protein>
<feature type="domain" description="Glycosyltransferase N-terminal" evidence="4">
    <location>
        <begin position="62"/>
        <end position="186"/>
    </location>
</feature>
<evidence type="ECO:0000313" key="6">
    <source>
        <dbReference type="Proteomes" id="UP001206925"/>
    </source>
</evidence>
<gene>
    <name evidence="5" type="ORF">M8C21_001291</name>
</gene>
<organism evidence="5 6">
    <name type="scientific">Ambrosia artemisiifolia</name>
    <name type="common">Common ragweed</name>
    <dbReference type="NCBI Taxonomy" id="4212"/>
    <lineage>
        <taxon>Eukaryota</taxon>
        <taxon>Viridiplantae</taxon>
        <taxon>Streptophyta</taxon>
        <taxon>Embryophyta</taxon>
        <taxon>Tracheophyta</taxon>
        <taxon>Spermatophyta</taxon>
        <taxon>Magnoliopsida</taxon>
        <taxon>eudicotyledons</taxon>
        <taxon>Gunneridae</taxon>
        <taxon>Pentapetalae</taxon>
        <taxon>asterids</taxon>
        <taxon>campanulids</taxon>
        <taxon>Asterales</taxon>
        <taxon>Asteraceae</taxon>
        <taxon>Asteroideae</taxon>
        <taxon>Heliantheae alliance</taxon>
        <taxon>Heliantheae</taxon>
        <taxon>Ambrosia</taxon>
    </lineage>
</organism>
<keyword evidence="2" id="KW-0328">Glycosyltransferase</keyword>